<proteinExistence type="predicted"/>
<organism evidence="1">
    <name type="scientific">uncultured Desulfobacterium sp</name>
    <dbReference type="NCBI Taxonomy" id="201089"/>
    <lineage>
        <taxon>Bacteria</taxon>
        <taxon>Pseudomonadati</taxon>
        <taxon>Thermodesulfobacteriota</taxon>
        <taxon>Desulfobacteria</taxon>
        <taxon>Desulfobacterales</taxon>
        <taxon>Desulfobacteriaceae</taxon>
        <taxon>Desulfobacterium</taxon>
        <taxon>environmental samples</taxon>
    </lineage>
</organism>
<gene>
    <name evidence="1" type="ORF">PITCH_A890032</name>
</gene>
<name>A0A445N3R3_9BACT</name>
<dbReference type="EMBL" id="OJIN01000235">
    <property type="protein sequence ID" value="SPD76323.1"/>
    <property type="molecule type" value="Genomic_DNA"/>
</dbReference>
<protein>
    <submittedName>
        <fullName evidence="1">Uncharacterized protein</fullName>
    </submittedName>
</protein>
<dbReference type="AlphaFoldDB" id="A0A445N3R3"/>
<evidence type="ECO:0000313" key="1">
    <source>
        <dbReference type="EMBL" id="SPD76323.1"/>
    </source>
</evidence>
<reference evidence="1" key="1">
    <citation type="submission" date="2018-01" db="EMBL/GenBank/DDBJ databases">
        <authorList>
            <person name="Regsiter A."/>
            <person name="William W."/>
        </authorList>
    </citation>
    <scope>NUCLEOTIDE SEQUENCE</scope>
    <source>
        <strain evidence="1">TRIP AH-1</strain>
    </source>
</reference>
<accession>A0A445N3R3</accession>
<sequence length="27" mass="3124">MNAYAFKSPDKRVKRVKIVKVVHALQP</sequence>